<protein>
    <submittedName>
        <fullName evidence="1">Uncharacterized protein</fullName>
    </submittedName>
</protein>
<evidence type="ECO:0000313" key="1">
    <source>
        <dbReference type="EMBL" id="GHG66258.1"/>
    </source>
</evidence>
<dbReference type="AlphaFoldDB" id="A0A919F0Q1"/>
<keyword evidence="2" id="KW-1185">Reference proteome</keyword>
<sequence length="67" mass="7414">MPKKPKVLSVRHTEESRANLDVIQRLSACETASEAVIRALDLYADYLKLPSGTVIHATGHTRRVPTT</sequence>
<comment type="caution">
    <text evidence="1">The sequence shown here is derived from an EMBL/GenBank/DDBJ whole genome shotgun (WGS) entry which is preliminary data.</text>
</comment>
<name>A0A919F0Q1_9ACTN</name>
<accession>A0A919F0Q1</accession>
<dbReference type="EMBL" id="BNBF01000021">
    <property type="protein sequence ID" value="GHG66258.1"/>
    <property type="molecule type" value="Genomic_DNA"/>
</dbReference>
<gene>
    <name evidence="1" type="ORF">GCM10018980_58520</name>
</gene>
<organism evidence="1 2">
    <name type="scientific">Streptomyces capoamus</name>
    <dbReference type="NCBI Taxonomy" id="68183"/>
    <lineage>
        <taxon>Bacteria</taxon>
        <taxon>Bacillati</taxon>
        <taxon>Actinomycetota</taxon>
        <taxon>Actinomycetes</taxon>
        <taxon>Kitasatosporales</taxon>
        <taxon>Streptomycetaceae</taxon>
        <taxon>Streptomyces</taxon>
    </lineage>
</organism>
<reference evidence="2" key="1">
    <citation type="journal article" date="2019" name="Int. J. Syst. Evol. Microbiol.">
        <title>The Global Catalogue of Microorganisms (GCM) 10K type strain sequencing project: providing services to taxonomists for standard genome sequencing and annotation.</title>
        <authorList>
            <consortium name="The Broad Institute Genomics Platform"/>
            <consortium name="The Broad Institute Genome Sequencing Center for Infectious Disease"/>
            <person name="Wu L."/>
            <person name="Ma J."/>
        </authorList>
    </citation>
    <scope>NUCLEOTIDE SEQUENCE [LARGE SCALE GENOMIC DNA]</scope>
    <source>
        <strain evidence="2">JCM 4253</strain>
    </source>
</reference>
<evidence type="ECO:0000313" key="2">
    <source>
        <dbReference type="Proteomes" id="UP000619355"/>
    </source>
</evidence>
<proteinExistence type="predicted"/>
<dbReference type="Proteomes" id="UP000619355">
    <property type="component" value="Unassembled WGS sequence"/>
</dbReference>